<protein>
    <submittedName>
        <fullName evidence="2">Kinase-like protein</fullName>
    </submittedName>
</protein>
<dbReference type="Proteomes" id="UP000250043">
    <property type="component" value="Unassembled WGS sequence"/>
</dbReference>
<dbReference type="Gene3D" id="1.10.510.10">
    <property type="entry name" value="Transferase(Phosphotransferase) domain 1"/>
    <property type="match status" value="1"/>
</dbReference>
<dbReference type="GO" id="GO:0004674">
    <property type="term" value="F:protein serine/threonine kinase activity"/>
    <property type="evidence" value="ECO:0007669"/>
    <property type="project" value="TreeGrafter"/>
</dbReference>
<dbReference type="InterPro" id="IPR000719">
    <property type="entry name" value="Prot_kinase_dom"/>
</dbReference>
<dbReference type="Pfam" id="PF07714">
    <property type="entry name" value="PK_Tyr_Ser-Thr"/>
    <property type="match status" value="1"/>
</dbReference>
<reference evidence="2 3" key="1">
    <citation type="submission" date="2016-07" db="EMBL/GenBank/DDBJ databases">
        <title>Draft genome of the white-rot fungus Obba rivulosa 3A-2.</title>
        <authorList>
            <consortium name="DOE Joint Genome Institute"/>
            <person name="Miettinen O."/>
            <person name="Riley R."/>
            <person name="Acob R."/>
            <person name="Barry K."/>
            <person name="Cullen D."/>
            <person name="De Vries R."/>
            <person name="Hainaut M."/>
            <person name="Hatakka A."/>
            <person name="Henrissat B."/>
            <person name="Hilden K."/>
            <person name="Kuo R."/>
            <person name="Labutti K."/>
            <person name="Lipzen A."/>
            <person name="Makela M.R."/>
            <person name="Sandor L."/>
            <person name="Spatafora J.W."/>
            <person name="Grigoriev I.V."/>
            <person name="Hibbett D.S."/>
        </authorList>
    </citation>
    <scope>NUCLEOTIDE SEQUENCE [LARGE SCALE GENOMIC DNA]</scope>
    <source>
        <strain evidence="2 3">3A-2</strain>
    </source>
</reference>
<feature type="domain" description="Protein kinase" evidence="1">
    <location>
        <begin position="103"/>
        <end position="384"/>
    </location>
</feature>
<dbReference type="InterPro" id="IPR001245">
    <property type="entry name" value="Ser-Thr/Tyr_kinase_cat_dom"/>
</dbReference>
<sequence length="384" mass="43739">MLGTGIRQLTPAALRYLGPKDRIVDRAFCYERVGVSTRELVFNNWIDRSYQSDRHALRLYLDYRDSDALYQVSRLCVDILRKLCELMENLPELFLLQPRSVTLDTQRPHAQGGYGDIYSGTFKVKTGVLKVKKRKVAVKRPRNAGHLSSAEYPKDLCREVVIWKLLAHKNITRCFGAYRDAHGPSLVLEWMPNGTVVDFLRMNPSANRLRLIEDVAEGLNYLHYAMGVMHGDVRGTNILINADCVACLSDFNIARILYDVKLQTNSHGRASLRYMPPEFMDTSSSDEKFAIVPSREGDTFSFGMTMLEIFTGEPPFPTHHDAQVIIDISRGKRPSRPSDRTEVGLSDGIWTLIERCWQTVPWSRPSMMQVKQCIQEARRASPAP</sequence>
<evidence type="ECO:0000259" key="1">
    <source>
        <dbReference type="PROSITE" id="PS50011"/>
    </source>
</evidence>
<dbReference type="InterPro" id="IPR011009">
    <property type="entry name" value="Kinase-like_dom_sf"/>
</dbReference>
<name>A0A8E2DLL1_9APHY</name>
<dbReference type="PROSITE" id="PS00109">
    <property type="entry name" value="PROTEIN_KINASE_TYR"/>
    <property type="match status" value="1"/>
</dbReference>
<accession>A0A8E2DLL1</accession>
<dbReference type="OrthoDB" id="4062651at2759"/>
<dbReference type="InterPro" id="IPR008266">
    <property type="entry name" value="Tyr_kinase_AS"/>
</dbReference>
<dbReference type="AlphaFoldDB" id="A0A8E2DLL1"/>
<organism evidence="2 3">
    <name type="scientific">Obba rivulosa</name>
    <dbReference type="NCBI Taxonomy" id="1052685"/>
    <lineage>
        <taxon>Eukaryota</taxon>
        <taxon>Fungi</taxon>
        <taxon>Dikarya</taxon>
        <taxon>Basidiomycota</taxon>
        <taxon>Agaricomycotina</taxon>
        <taxon>Agaricomycetes</taxon>
        <taxon>Polyporales</taxon>
        <taxon>Gelatoporiaceae</taxon>
        <taxon>Obba</taxon>
    </lineage>
</organism>
<gene>
    <name evidence="2" type="ORF">OBBRIDRAFT_833202</name>
</gene>
<dbReference type="GO" id="GO:0005524">
    <property type="term" value="F:ATP binding"/>
    <property type="evidence" value="ECO:0007669"/>
    <property type="project" value="InterPro"/>
</dbReference>
<dbReference type="PROSITE" id="PS50011">
    <property type="entry name" value="PROTEIN_KINASE_DOM"/>
    <property type="match status" value="1"/>
</dbReference>
<proteinExistence type="predicted"/>
<keyword evidence="2" id="KW-0808">Transferase</keyword>
<evidence type="ECO:0000313" key="3">
    <source>
        <dbReference type="Proteomes" id="UP000250043"/>
    </source>
</evidence>
<dbReference type="SUPFAM" id="SSF56112">
    <property type="entry name" value="Protein kinase-like (PK-like)"/>
    <property type="match status" value="1"/>
</dbReference>
<evidence type="ECO:0000313" key="2">
    <source>
        <dbReference type="EMBL" id="OCH92665.1"/>
    </source>
</evidence>
<dbReference type="PANTHER" id="PTHR44329">
    <property type="entry name" value="SERINE/THREONINE-PROTEIN KINASE TNNI3K-RELATED"/>
    <property type="match status" value="1"/>
</dbReference>
<keyword evidence="3" id="KW-1185">Reference proteome</keyword>
<dbReference type="EMBL" id="KV722365">
    <property type="protein sequence ID" value="OCH92665.1"/>
    <property type="molecule type" value="Genomic_DNA"/>
</dbReference>
<dbReference type="InterPro" id="IPR051681">
    <property type="entry name" value="Ser/Thr_Kinases-Pseudokinases"/>
</dbReference>
<keyword evidence="2" id="KW-0418">Kinase</keyword>